<dbReference type="KEGG" id="scy:SCATT_00380"/>
<feature type="compositionally biased region" description="Gly residues" evidence="1">
    <location>
        <begin position="41"/>
        <end position="63"/>
    </location>
</feature>
<gene>
    <name evidence="2" type="ordered locus">SCATT_00380</name>
</gene>
<accession>G8WVW5</accession>
<dbReference type="AlphaFoldDB" id="G8WVW5"/>
<dbReference type="STRING" id="1003195.SCATT_00380"/>
<dbReference type="Proteomes" id="UP000007842">
    <property type="component" value="Chromosome"/>
</dbReference>
<protein>
    <submittedName>
        <fullName evidence="2">Uncharacterized protein</fullName>
    </submittedName>
</protein>
<evidence type="ECO:0000313" key="2">
    <source>
        <dbReference type="EMBL" id="AEW92409.1"/>
    </source>
</evidence>
<feature type="compositionally biased region" description="Gly residues" evidence="1">
    <location>
        <begin position="18"/>
        <end position="32"/>
    </location>
</feature>
<feature type="region of interest" description="Disordered" evidence="1">
    <location>
        <begin position="1"/>
        <end position="63"/>
    </location>
</feature>
<dbReference type="EMBL" id="CP003219">
    <property type="protein sequence ID" value="AEW92409.1"/>
    <property type="molecule type" value="Genomic_DNA"/>
</dbReference>
<dbReference type="HOGENOM" id="CLU_2883856_0_0_11"/>
<sequence length="63" mass="6101">MRAHRAPSGAEHRVLHGSAGGVRTDGGRGPVAGGSAELPNGAGGWLGRSAEVGGGGGFVPWTP</sequence>
<proteinExistence type="predicted"/>
<organism evidence="2 3">
    <name type="scientific">Streptantibioticus cattleyicolor (strain ATCC 35852 / DSM 46488 / JCM 4925 / NBRC 14057 / NRRL 8057)</name>
    <name type="common">Streptomyces cattleya</name>
    <dbReference type="NCBI Taxonomy" id="1003195"/>
    <lineage>
        <taxon>Bacteria</taxon>
        <taxon>Bacillati</taxon>
        <taxon>Actinomycetota</taxon>
        <taxon>Actinomycetes</taxon>
        <taxon>Kitasatosporales</taxon>
        <taxon>Streptomycetaceae</taxon>
        <taxon>Streptantibioticus</taxon>
    </lineage>
</organism>
<name>G8WVW5_STREN</name>
<reference evidence="3" key="1">
    <citation type="submission" date="2011-12" db="EMBL/GenBank/DDBJ databases">
        <title>Complete genome sequence of Streptomyces cattleya strain DSM 46488.</title>
        <authorList>
            <person name="Ou H.-Y."/>
            <person name="Li P."/>
            <person name="Zhao C."/>
            <person name="O'Hagan D."/>
            <person name="Deng Z."/>
        </authorList>
    </citation>
    <scope>NUCLEOTIDE SEQUENCE [LARGE SCALE GENOMIC DNA]</scope>
    <source>
        <strain evidence="3">ATCC 35852 / DSM 46488 / JCM 4925 / NBRC 14057 / NRRL 8057</strain>
    </source>
</reference>
<keyword evidence="3" id="KW-1185">Reference proteome</keyword>
<evidence type="ECO:0000256" key="1">
    <source>
        <dbReference type="SAM" id="MobiDB-lite"/>
    </source>
</evidence>
<evidence type="ECO:0000313" key="3">
    <source>
        <dbReference type="Proteomes" id="UP000007842"/>
    </source>
</evidence>